<proteinExistence type="predicted"/>
<dbReference type="EMBL" id="FOGT01000001">
    <property type="protein sequence ID" value="SER45636.1"/>
    <property type="molecule type" value="Genomic_DNA"/>
</dbReference>
<dbReference type="STRING" id="1601833.SAMN05518684_101235"/>
<dbReference type="Gene3D" id="1.10.10.1390">
    <property type="entry name" value="ATP-dependent DNA helicase RecQ"/>
    <property type="match status" value="1"/>
</dbReference>
<gene>
    <name evidence="2" type="ORF">SAMN05518684_101235</name>
</gene>
<accession>A0A1H9PBQ8</accession>
<organism evidence="2 3">
    <name type="scientific">Salipaludibacillus aurantiacus</name>
    <dbReference type="NCBI Taxonomy" id="1601833"/>
    <lineage>
        <taxon>Bacteria</taxon>
        <taxon>Bacillati</taxon>
        <taxon>Bacillota</taxon>
        <taxon>Bacilli</taxon>
        <taxon>Bacillales</taxon>
        <taxon>Bacillaceae</taxon>
    </lineage>
</organism>
<dbReference type="OrthoDB" id="2354672at2"/>
<dbReference type="Proteomes" id="UP000198571">
    <property type="component" value="Unassembled WGS sequence"/>
</dbReference>
<evidence type="ECO:0000313" key="2">
    <source>
        <dbReference type="EMBL" id="SER45636.1"/>
    </source>
</evidence>
<feature type="domain" description="Helicase Helix-turn-helix" evidence="1">
    <location>
        <begin position="256"/>
        <end position="344"/>
    </location>
</feature>
<dbReference type="AlphaFoldDB" id="A0A1H9PBQ8"/>
<protein>
    <submittedName>
        <fullName evidence="2">Uncharacterized protein YpbB</fullName>
    </submittedName>
</protein>
<dbReference type="Pfam" id="PF14493">
    <property type="entry name" value="HTH_40"/>
    <property type="match status" value="1"/>
</dbReference>
<dbReference type="InterPro" id="IPR008308">
    <property type="entry name" value="YpbB-like"/>
</dbReference>
<dbReference type="InterPro" id="IPR029491">
    <property type="entry name" value="Helicase_HTH"/>
</dbReference>
<name>A0A1H9PBQ8_9BACI</name>
<evidence type="ECO:0000313" key="3">
    <source>
        <dbReference type="Proteomes" id="UP000198571"/>
    </source>
</evidence>
<dbReference type="PIRSF" id="PIRSF021350">
    <property type="entry name" value="UCP021350"/>
    <property type="match status" value="1"/>
</dbReference>
<keyword evidence="3" id="KW-1185">Reference proteome</keyword>
<reference evidence="3" key="1">
    <citation type="submission" date="2016-10" db="EMBL/GenBank/DDBJ databases">
        <authorList>
            <person name="Varghese N."/>
            <person name="Submissions S."/>
        </authorList>
    </citation>
    <scope>NUCLEOTIDE SEQUENCE [LARGE SCALE GENOMIC DNA]</scope>
    <source>
        <strain evidence="3">S9</strain>
    </source>
</reference>
<dbReference type="RefSeq" id="WP_093047171.1">
    <property type="nucleotide sequence ID" value="NZ_FOGT01000001.1"/>
</dbReference>
<sequence>MNTLSYLLLNTVYKLQGERSVNGAIHLLRGKRSAQTIQDIHLFSLETYAASLKQWPEEDINKMVTALYRGGFLSQSNQTTLLSKKGTDWLKEAADHFELPSAFHGFNYEWDGKADYFWGRLVLTVQSVSNLVYANPSFIPVSYDRLIQQDVKSVLKAHPDRSKLGRQLYSELKRIYEPWDEQDAALLVKRFSSNKKTGKTISQLSGLFNHDHFYTFIYCKSLVHKMLASISSTPDLFPVLSQLLPRIEGGPYVTQTARQTKDLLNKGFSLEEIAEKRKLKLSTIEDHVIEISIYDPFFKIHEFLPEQERLDIIKASERLNTNRLKPIKDLFQDKYTYFQIRLALSTLRKGGNYDAAR</sequence>
<dbReference type="InterPro" id="IPR036388">
    <property type="entry name" value="WH-like_DNA-bd_sf"/>
</dbReference>
<dbReference type="Gene3D" id="1.10.10.10">
    <property type="entry name" value="Winged helix-like DNA-binding domain superfamily/Winged helix DNA-binding domain"/>
    <property type="match status" value="1"/>
</dbReference>
<evidence type="ECO:0000259" key="1">
    <source>
        <dbReference type="Pfam" id="PF14493"/>
    </source>
</evidence>